<dbReference type="Pfam" id="PF07876">
    <property type="entry name" value="Dabb"/>
    <property type="match status" value="1"/>
</dbReference>
<name>F1C7R0_SALPI</name>
<evidence type="ECO:0000259" key="1">
    <source>
        <dbReference type="PROSITE" id="PS51502"/>
    </source>
</evidence>
<dbReference type="EMBL" id="HQ215062">
    <property type="protein sequence ID" value="ADZ28495.1"/>
    <property type="molecule type" value="Genomic_DNA"/>
</dbReference>
<dbReference type="SMART" id="SM00886">
    <property type="entry name" value="Dabb"/>
    <property type="match status" value="1"/>
</dbReference>
<dbReference type="InterPro" id="IPR013097">
    <property type="entry name" value="Dabb"/>
</dbReference>
<accession>F1C7R0</accession>
<protein>
    <submittedName>
        <fullName evidence="2">Stress-response alpha-beta barrel domain-containing protein</fullName>
    </submittedName>
</protein>
<feature type="domain" description="Stress-response A/B barrel" evidence="1">
    <location>
        <begin position="2"/>
        <end position="95"/>
    </location>
</feature>
<dbReference type="PROSITE" id="PS51502">
    <property type="entry name" value="S_R_A_B_BARREL"/>
    <property type="match status" value="1"/>
</dbReference>
<evidence type="ECO:0000313" key="2">
    <source>
        <dbReference type="EMBL" id="ADZ28495.1"/>
    </source>
</evidence>
<dbReference type="PANTHER" id="PTHR37832:SF1">
    <property type="entry name" value="STRESS-RESPONSE A_B BARREL DOMAIN-CONTAINING PROTEIN"/>
    <property type="match status" value="1"/>
</dbReference>
<dbReference type="Gene3D" id="3.30.70.100">
    <property type="match status" value="1"/>
</dbReference>
<dbReference type="SUPFAM" id="SSF54909">
    <property type="entry name" value="Dimeric alpha+beta barrel"/>
    <property type="match status" value="1"/>
</dbReference>
<dbReference type="InterPro" id="IPR011008">
    <property type="entry name" value="Dimeric_a/b-barrel"/>
</dbReference>
<reference evidence="2" key="1">
    <citation type="journal article" date="2011" name="ChemBioChem">
        <title>The discovery of salinosporamide K from the Marine Bacterium "Salinispora pacifica" by genome mining gives insight into pathway evolution.</title>
        <authorList>
            <person name="Eustaquio A.S."/>
            <person name="Nam S.J."/>
            <person name="Penn K."/>
            <person name="Lechner A."/>
            <person name="Wilson M.C."/>
            <person name="Fenical W."/>
            <person name="Jensen P.R."/>
            <person name="Moore B.S."/>
        </authorList>
    </citation>
    <scope>NUCLEOTIDE SEQUENCE</scope>
    <source>
        <strain evidence="2">CNT-133</strain>
    </source>
</reference>
<sequence>MITHIVLFKLKDGIDRDTKQVAEAVAYAREVGHQVPELVDWRVGWNTVDRDISYDFAAIGVLADLPALQRYQENDFHRLAIEKWRLISDWVVADLEDQ</sequence>
<proteinExistence type="predicted"/>
<dbReference type="PANTHER" id="PTHR37832">
    <property type="entry name" value="BLL2683 PROTEIN"/>
    <property type="match status" value="1"/>
</dbReference>
<organism evidence="2">
    <name type="scientific">Salinispora pacifica</name>
    <dbReference type="NCBI Taxonomy" id="351187"/>
    <lineage>
        <taxon>Bacteria</taxon>
        <taxon>Bacillati</taxon>
        <taxon>Actinomycetota</taxon>
        <taxon>Actinomycetes</taxon>
        <taxon>Micromonosporales</taxon>
        <taxon>Micromonosporaceae</taxon>
        <taxon>Salinispora</taxon>
    </lineage>
</organism>
<dbReference type="AlphaFoldDB" id="F1C7R0"/>